<dbReference type="Pfam" id="PF00335">
    <property type="entry name" value="Tetraspanin"/>
    <property type="match status" value="1"/>
</dbReference>
<feature type="transmembrane region" description="Helical" evidence="5">
    <location>
        <begin position="50"/>
        <end position="73"/>
    </location>
</feature>
<evidence type="ECO:0000313" key="6">
    <source>
        <dbReference type="EMBL" id="CAD7240970.1"/>
    </source>
</evidence>
<dbReference type="InterPro" id="IPR008952">
    <property type="entry name" value="Tetraspanin_EC2_sf"/>
</dbReference>
<keyword evidence="7" id="KW-1185">Reference proteome</keyword>
<dbReference type="Gene3D" id="1.10.1450.10">
    <property type="entry name" value="Tetraspanin"/>
    <property type="match status" value="1"/>
</dbReference>
<gene>
    <name evidence="6" type="ORF">DSTB1V02_LOCUS972</name>
</gene>
<dbReference type="AlphaFoldDB" id="A0A7R8WZ70"/>
<dbReference type="Proteomes" id="UP000677054">
    <property type="component" value="Unassembled WGS sequence"/>
</dbReference>
<protein>
    <submittedName>
        <fullName evidence="6">Uncharacterized protein</fullName>
    </submittedName>
</protein>
<evidence type="ECO:0000256" key="2">
    <source>
        <dbReference type="ARBA" id="ARBA00022692"/>
    </source>
</evidence>
<reference evidence="6" key="1">
    <citation type="submission" date="2020-11" db="EMBL/GenBank/DDBJ databases">
        <authorList>
            <person name="Tran Van P."/>
        </authorList>
    </citation>
    <scope>NUCLEOTIDE SEQUENCE</scope>
</reference>
<dbReference type="GO" id="GO:0016020">
    <property type="term" value="C:membrane"/>
    <property type="evidence" value="ECO:0007669"/>
    <property type="project" value="UniProtKB-SubCell"/>
</dbReference>
<accession>A0A7R8WZ70</accession>
<keyword evidence="2 5" id="KW-0812">Transmembrane</keyword>
<sequence length="84" mass="9481">MIIRCCGAAGYNDFEYREIPFSCRNHVTGNNYINGCAEEMSMYLESKTGWIAGIGLVLCLLQIFGILFAVCLCRAIKREAKDYQ</sequence>
<dbReference type="SUPFAM" id="SSF48652">
    <property type="entry name" value="Tetraspanin"/>
    <property type="match status" value="1"/>
</dbReference>
<evidence type="ECO:0000256" key="4">
    <source>
        <dbReference type="ARBA" id="ARBA00023136"/>
    </source>
</evidence>
<dbReference type="OrthoDB" id="10051670at2759"/>
<keyword evidence="4 5" id="KW-0472">Membrane</keyword>
<comment type="subcellular location">
    <subcellularLocation>
        <location evidence="1">Membrane</location>
        <topology evidence="1">Multi-pass membrane protein</topology>
    </subcellularLocation>
</comment>
<evidence type="ECO:0000313" key="7">
    <source>
        <dbReference type="Proteomes" id="UP000677054"/>
    </source>
</evidence>
<dbReference type="EMBL" id="LR899597">
    <property type="protein sequence ID" value="CAD7240970.1"/>
    <property type="molecule type" value="Genomic_DNA"/>
</dbReference>
<proteinExistence type="predicted"/>
<keyword evidence="3 5" id="KW-1133">Transmembrane helix</keyword>
<dbReference type="InterPro" id="IPR018499">
    <property type="entry name" value="Tetraspanin/Peripherin"/>
</dbReference>
<organism evidence="6">
    <name type="scientific">Darwinula stevensoni</name>
    <dbReference type="NCBI Taxonomy" id="69355"/>
    <lineage>
        <taxon>Eukaryota</taxon>
        <taxon>Metazoa</taxon>
        <taxon>Ecdysozoa</taxon>
        <taxon>Arthropoda</taxon>
        <taxon>Crustacea</taxon>
        <taxon>Oligostraca</taxon>
        <taxon>Ostracoda</taxon>
        <taxon>Podocopa</taxon>
        <taxon>Podocopida</taxon>
        <taxon>Darwinulocopina</taxon>
        <taxon>Darwinuloidea</taxon>
        <taxon>Darwinulidae</taxon>
        <taxon>Darwinula</taxon>
    </lineage>
</organism>
<evidence type="ECO:0000256" key="3">
    <source>
        <dbReference type="ARBA" id="ARBA00022989"/>
    </source>
</evidence>
<name>A0A7R8WZ70_9CRUS</name>
<evidence type="ECO:0000256" key="5">
    <source>
        <dbReference type="SAM" id="Phobius"/>
    </source>
</evidence>
<evidence type="ECO:0000256" key="1">
    <source>
        <dbReference type="ARBA" id="ARBA00004141"/>
    </source>
</evidence>
<dbReference type="EMBL" id="CAJPEV010000080">
    <property type="protein sequence ID" value="CAG0880234.1"/>
    <property type="molecule type" value="Genomic_DNA"/>
</dbReference>